<proteinExistence type="predicted"/>
<dbReference type="Proteomes" id="UP000053558">
    <property type="component" value="Unassembled WGS sequence"/>
</dbReference>
<dbReference type="PROSITE" id="PS00518">
    <property type="entry name" value="ZF_RING_1"/>
    <property type="match status" value="1"/>
</dbReference>
<dbReference type="OrthoDB" id="6270329at2759"/>
<dbReference type="InterPro" id="IPR001841">
    <property type="entry name" value="Znf_RING"/>
</dbReference>
<evidence type="ECO:0000256" key="4">
    <source>
        <dbReference type="PROSITE-ProRule" id="PRU00175"/>
    </source>
</evidence>
<gene>
    <name evidence="7" type="ORF">CONPUDRAFT_135395</name>
</gene>
<dbReference type="RefSeq" id="XP_007765541.1">
    <property type="nucleotide sequence ID" value="XM_007767351.1"/>
</dbReference>
<evidence type="ECO:0000256" key="3">
    <source>
        <dbReference type="ARBA" id="ARBA00022833"/>
    </source>
</evidence>
<dbReference type="PANTHER" id="PTHR47094:SF1">
    <property type="entry name" value="RING-TYPE E3 UBIQUITIN TRANSFERASE"/>
    <property type="match status" value="1"/>
</dbReference>
<evidence type="ECO:0000256" key="5">
    <source>
        <dbReference type="SAM" id="MobiDB-lite"/>
    </source>
</evidence>
<keyword evidence="1" id="KW-0479">Metal-binding</keyword>
<feature type="region of interest" description="Disordered" evidence="5">
    <location>
        <begin position="36"/>
        <end position="61"/>
    </location>
</feature>
<organism evidence="7 8">
    <name type="scientific">Coniophora puteana (strain RWD-64-598)</name>
    <name type="common">Brown rot fungus</name>
    <dbReference type="NCBI Taxonomy" id="741705"/>
    <lineage>
        <taxon>Eukaryota</taxon>
        <taxon>Fungi</taxon>
        <taxon>Dikarya</taxon>
        <taxon>Basidiomycota</taxon>
        <taxon>Agaricomycotina</taxon>
        <taxon>Agaricomycetes</taxon>
        <taxon>Agaricomycetidae</taxon>
        <taxon>Boletales</taxon>
        <taxon>Coniophorineae</taxon>
        <taxon>Coniophoraceae</taxon>
        <taxon>Coniophora</taxon>
    </lineage>
</organism>
<dbReference type="InterPro" id="IPR018957">
    <property type="entry name" value="Znf_C3HC4_RING-type"/>
</dbReference>
<evidence type="ECO:0000313" key="8">
    <source>
        <dbReference type="Proteomes" id="UP000053558"/>
    </source>
</evidence>
<dbReference type="GeneID" id="19200756"/>
<keyword evidence="8" id="KW-1185">Reference proteome</keyword>
<comment type="caution">
    <text evidence="7">The sequence shown here is derived from an EMBL/GenBank/DDBJ whole genome shotgun (WGS) entry which is preliminary data.</text>
</comment>
<keyword evidence="3" id="KW-0862">Zinc</keyword>
<dbReference type="KEGG" id="cput:CONPUDRAFT_135395"/>
<dbReference type="UniPathway" id="UPA00143"/>
<dbReference type="InterPro" id="IPR017907">
    <property type="entry name" value="Znf_RING_CS"/>
</dbReference>
<dbReference type="PANTHER" id="PTHR47094">
    <property type="entry name" value="ELFLESS, ISOFORM B"/>
    <property type="match status" value="1"/>
</dbReference>
<dbReference type="GO" id="GO:0008270">
    <property type="term" value="F:zinc ion binding"/>
    <property type="evidence" value="ECO:0007669"/>
    <property type="project" value="UniProtKB-KW"/>
</dbReference>
<dbReference type="SUPFAM" id="SSF57850">
    <property type="entry name" value="RING/U-box"/>
    <property type="match status" value="1"/>
</dbReference>
<sequence>MYPSPKRESIDVVVLEDHKPSFPSLSPIIIPSSPQSMMSPASVGKSHLAKPRSAEPISSQAEPLTSYTCPVCFGAPTNATLTPCGHIMCGSCLFAAVKATLHRSAVVAMDRAPQARCPVCRAEIPGWDGRGGGVIGLTMAAMYSV</sequence>
<evidence type="ECO:0000313" key="7">
    <source>
        <dbReference type="EMBL" id="EIW83569.1"/>
    </source>
</evidence>
<dbReference type="PROSITE" id="PS50089">
    <property type="entry name" value="ZF_RING_2"/>
    <property type="match status" value="1"/>
</dbReference>
<dbReference type="GO" id="GO:0016567">
    <property type="term" value="P:protein ubiquitination"/>
    <property type="evidence" value="ECO:0007669"/>
    <property type="project" value="UniProtKB-UniPathway"/>
</dbReference>
<dbReference type="Gene3D" id="3.30.40.10">
    <property type="entry name" value="Zinc/RING finger domain, C3HC4 (zinc finger)"/>
    <property type="match status" value="1"/>
</dbReference>
<reference evidence="8" key="1">
    <citation type="journal article" date="2012" name="Science">
        <title>The Paleozoic origin of enzymatic lignin decomposition reconstructed from 31 fungal genomes.</title>
        <authorList>
            <person name="Floudas D."/>
            <person name="Binder M."/>
            <person name="Riley R."/>
            <person name="Barry K."/>
            <person name="Blanchette R.A."/>
            <person name="Henrissat B."/>
            <person name="Martinez A.T."/>
            <person name="Otillar R."/>
            <person name="Spatafora J.W."/>
            <person name="Yadav J.S."/>
            <person name="Aerts A."/>
            <person name="Benoit I."/>
            <person name="Boyd A."/>
            <person name="Carlson A."/>
            <person name="Copeland A."/>
            <person name="Coutinho P.M."/>
            <person name="de Vries R.P."/>
            <person name="Ferreira P."/>
            <person name="Findley K."/>
            <person name="Foster B."/>
            <person name="Gaskell J."/>
            <person name="Glotzer D."/>
            <person name="Gorecki P."/>
            <person name="Heitman J."/>
            <person name="Hesse C."/>
            <person name="Hori C."/>
            <person name="Igarashi K."/>
            <person name="Jurgens J.A."/>
            <person name="Kallen N."/>
            <person name="Kersten P."/>
            <person name="Kohler A."/>
            <person name="Kuees U."/>
            <person name="Kumar T.K.A."/>
            <person name="Kuo A."/>
            <person name="LaButti K."/>
            <person name="Larrondo L.F."/>
            <person name="Lindquist E."/>
            <person name="Ling A."/>
            <person name="Lombard V."/>
            <person name="Lucas S."/>
            <person name="Lundell T."/>
            <person name="Martin R."/>
            <person name="McLaughlin D.J."/>
            <person name="Morgenstern I."/>
            <person name="Morin E."/>
            <person name="Murat C."/>
            <person name="Nagy L.G."/>
            <person name="Nolan M."/>
            <person name="Ohm R.A."/>
            <person name="Patyshakuliyeva A."/>
            <person name="Rokas A."/>
            <person name="Ruiz-Duenas F.J."/>
            <person name="Sabat G."/>
            <person name="Salamov A."/>
            <person name="Samejima M."/>
            <person name="Schmutz J."/>
            <person name="Slot J.C."/>
            <person name="St John F."/>
            <person name="Stenlid J."/>
            <person name="Sun H."/>
            <person name="Sun S."/>
            <person name="Syed K."/>
            <person name="Tsang A."/>
            <person name="Wiebenga A."/>
            <person name="Young D."/>
            <person name="Pisabarro A."/>
            <person name="Eastwood D.C."/>
            <person name="Martin F."/>
            <person name="Cullen D."/>
            <person name="Grigoriev I.V."/>
            <person name="Hibbett D.S."/>
        </authorList>
    </citation>
    <scope>NUCLEOTIDE SEQUENCE [LARGE SCALE GENOMIC DNA]</scope>
    <source>
        <strain evidence="8">RWD-64-598 SS2</strain>
    </source>
</reference>
<dbReference type="EMBL" id="JH711575">
    <property type="protein sequence ID" value="EIW83569.1"/>
    <property type="molecule type" value="Genomic_DNA"/>
</dbReference>
<name>A0A5M3MWP6_CONPW</name>
<accession>A0A5M3MWP6</accession>
<feature type="domain" description="RING-type" evidence="6">
    <location>
        <begin position="69"/>
        <end position="121"/>
    </location>
</feature>
<dbReference type="GO" id="GO:0061630">
    <property type="term" value="F:ubiquitin protein ligase activity"/>
    <property type="evidence" value="ECO:0007669"/>
    <property type="project" value="InterPro"/>
</dbReference>
<dbReference type="GO" id="GO:0033768">
    <property type="term" value="C:SUMO-targeted ubiquitin ligase complex"/>
    <property type="evidence" value="ECO:0007669"/>
    <property type="project" value="TreeGrafter"/>
</dbReference>
<protein>
    <recommendedName>
        <fullName evidence="6">RING-type domain-containing protein</fullName>
    </recommendedName>
</protein>
<keyword evidence="2 4" id="KW-0863">Zinc-finger</keyword>
<dbReference type="GO" id="GO:0032183">
    <property type="term" value="F:SUMO binding"/>
    <property type="evidence" value="ECO:0007669"/>
    <property type="project" value="TreeGrafter"/>
</dbReference>
<dbReference type="InterPro" id="IPR013083">
    <property type="entry name" value="Znf_RING/FYVE/PHD"/>
</dbReference>
<evidence type="ECO:0000256" key="1">
    <source>
        <dbReference type="ARBA" id="ARBA00022723"/>
    </source>
</evidence>
<dbReference type="GO" id="GO:0140082">
    <property type="term" value="F:SUMO-ubiquitin ligase activity"/>
    <property type="evidence" value="ECO:0007669"/>
    <property type="project" value="TreeGrafter"/>
</dbReference>
<dbReference type="AlphaFoldDB" id="A0A5M3MWP6"/>
<evidence type="ECO:0000259" key="6">
    <source>
        <dbReference type="PROSITE" id="PS50089"/>
    </source>
</evidence>
<dbReference type="GO" id="GO:0006511">
    <property type="term" value="P:ubiquitin-dependent protein catabolic process"/>
    <property type="evidence" value="ECO:0007669"/>
    <property type="project" value="TreeGrafter"/>
</dbReference>
<dbReference type="Pfam" id="PF00097">
    <property type="entry name" value="zf-C3HC4"/>
    <property type="match status" value="1"/>
</dbReference>
<dbReference type="SMART" id="SM00184">
    <property type="entry name" value="RING"/>
    <property type="match status" value="1"/>
</dbReference>
<evidence type="ECO:0000256" key="2">
    <source>
        <dbReference type="ARBA" id="ARBA00022771"/>
    </source>
</evidence>
<dbReference type="InterPro" id="IPR049627">
    <property type="entry name" value="SLX8"/>
</dbReference>